<evidence type="ECO:0000313" key="3">
    <source>
        <dbReference type="EMBL" id="NVP58065.1"/>
    </source>
</evidence>
<keyword evidence="1" id="KW-0472">Membrane</keyword>
<dbReference type="RefSeq" id="WP_176951965.1">
    <property type="nucleotide sequence ID" value="NZ_JABXYK010000019.1"/>
</dbReference>
<name>A0ABX2QK42_9HYPH</name>
<accession>A0ABX2QK42</accession>
<dbReference type="Proteomes" id="UP000659172">
    <property type="component" value="Unassembled WGS sequence"/>
</dbReference>
<comment type="caution">
    <text evidence="3">The sequence shown here is derived from an EMBL/GenBank/DDBJ whole genome shotgun (WGS) entry which is preliminary data.</text>
</comment>
<keyword evidence="4" id="KW-1185">Reference proteome</keyword>
<gene>
    <name evidence="3" type="ORF">HV823_22770</name>
</gene>
<dbReference type="Pfam" id="PF10571">
    <property type="entry name" value="UPF0547"/>
    <property type="match status" value="1"/>
</dbReference>
<feature type="domain" description="UPF0547" evidence="2">
    <location>
        <begin position="68"/>
        <end position="93"/>
    </location>
</feature>
<organism evidence="3 4">
    <name type="scientific">Mycoplana rhizolycopersici</name>
    <dbReference type="NCBI Taxonomy" id="2746702"/>
    <lineage>
        <taxon>Bacteria</taxon>
        <taxon>Pseudomonadati</taxon>
        <taxon>Pseudomonadota</taxon>
        <taxon>Alphaproteobacteria</taxon>
        <taxon>Hyphomicrobiales</taxon>
        <taxon>Rhizobiaceae</taxon>
        <taxon>Mycoplana</taxon>
    </lineage>
</organism>
<keyword evidence="1" id="KW-1133">Transmembrane helix</keyword>
<keyword evidence="1" id="KW-0812">Transmembrane</keyword>
<reference evidence="3 4" key="1">
    <citation type="submission" date="2020-06" db="EMBL/GenBank/DDBJ databases">
        <title>Rhizobium sp.nov. isolated from the tomato plant.</title>
        <authorList>
            <person name="Thin K.K."/>
            <person name="Zhang X."/>
            <person name="He S."/>
        </authorList>
    </citation>
    <scope>NUCLEOTIDE SEQUENCE [LARGE SCALE GENOMIC DNA]</scope>
    <source>
        <strain evidence="3 4">DBTS2</strain>
    </source>
</reference>
<evidence type="ECO:0000313" key="4">
    <source>
        <dbReference type="Proteomes" id="UP000659172"/>
    </source>
</evidence>
<protein>
    <recommendedName>
        <fullName evidence="2">UPF0547 domain-containing protein</fullName>
    </recommendedName>
</protein>
<dbReference type="InterPro" id="IPR018886">
    <property type="entry name" value="UPF0547"/>
</dbReference>
<proteinExistence type="predicted"/>
<evidence type="ECO:0000259" key="2">
    <source>
        <dbReference type="Pfam" id="PF10571"/>
    </source>
</evidence>
<sequence>MIFLIIWILFGVAAGVVASSKGRSGFGWFLLGCIFGVFALIIVACLSSLKRERVVAATPTPQLAQPIKACPECAETVLLAANVCKHCGHRFDAQVQAV</sequence>
<dbReference type="EMBL" id="JABXYK010000019">
    <property type="protein sequence ID" value="NVP58065.1"/>
    <property type="molecule type" value="Genomic_DNA"/>
</dbReference>
<evidence type="ECO:0000256" key="1">
    <source>
        <dbReference type="SAM" id="Phobius"/>
    </source>
</evidence>
<feature type="transmembrane region" description="Helical" evidence="1">
    <location>
        <begin position="28"/>
        <end position="49"/>
    </location>
</feature>